<name>A0A1B1YWE4_9GAMM</name>
<evidence type="ECO:0000256" key="1">
    <source>
        <dbReference type="SAM" id="MobiDB-lite"/>
    </source>
</evidence>
<sequence>MPLLVAAAGAQALSLEPLGRYDTGLIQAGQGTAGETAALRGDRLYVTNADDVSLDIVDVSNPAQPYLLRRVPLAAYGGSVTSVAVSSKNLIAVAVAAVTKTDPGSVVFLTPAGQVIRTATVGALPDMVTFTPDGKRLLVANEGEPDCYGAGCTDPEGTVSIIRVVPMLPQLPVQTVDFGGVAMPDGVRIFGPGATPAQDVEPEYITIDPTGARAFVTLQENNAIAEIDIRTARVTGIRALGFKDFDPAPVVESFEVTGLPGIGATAAGQALSLGGFSGLFYEGKTDDGKLKFVTHTDRGPNGEPTGSLRPFLLPDFSPRIVRLELDRTTGQVEVTGQVALRLPDGSALTGLPNTAIAGATASTPYNDEVPVDLHGNVLSTDPLGADLEGVVVDANGHFWMADEYRPAIYHFDREGLLIERLVPIGTAAAAGAPADTFGTEVLPAVLAQRRQNRGFEAIAVQDGKVYAFVQSPLRNPATLANGALNAMRNIRVVEFDPATQATRQFMYVMDNPAPLNADDSIADKIGDAVAMPGGGFLVVERDDDAVPADPAAQITKKVYAFSLTGATDITDKDVLYDLDQMSTSELAAVGVTPLAKVLHVDLASAGYDTVQKVEGLAYIDANTLAVINDNDFGVAGISIDTATGTFVLLPDYQPEPTLLGIVSTSGLDASDRDNLVNIRNWPVYGMYQPDAVASFTAGDRTYLITANEGDARDYDGFAEEVRARSVRSSYPAAIQPVLNDNLQLGRLTVTRAPPGGDYSRPYVFGTRSFSIWDAASGDQVWDSGAELEARTAAAVPRNFNSNNDENTFDDRSDNKGPEPEGVAVGTVAGRSYAFVGLERIGGVMVYDVTDPAAPDFVDYVNPRSFDGEAVGPDSGPEVVRFIEAKDSPTGTPMLVVANEITGTVSLWRLTPSAP</sequence>
<dbReference type="STRING" id="1810504.PG2T_13450"/>
<feature type="domain" description="Choice-of-anchor I" evidence="3">
    <location>
        <begin position="42"/>
        <end position="245"/>
    </location>
</feature>
<dbReference type="EMBL" id="CP014671">
    <property type="protein sequence ID" value="ANX05082.1"/>
    <property type="molecule type" value="Genomic_DNA"/>
</dbReference>
<proteinExistence type="predicted"/>
<feature type="region of interest" description="Disordered" evidence="1">
    <location>
        <begin position="792"/>
        <end position="821"/>
    </location>
</feature>
<evidence type="ECO:0000259" key="3">
    <source>
        <dbReference type="Pfam" id="PF22494"/>
    </source>
</evidence>
<evidence type="ECO:0000313" key="5">
    <source>
        <dbReference type="Proteomes" id="UP000092952"/>
    </source>
</evidence>
<reference evidence="5" key="1">
    <citation type="submission" date="2016-03" db="EMBL/GenBank/DDBJ databases">
        <title>Complete genome sequence of Solimmundus cernigliae, representing a novel lineage of polycyclic aromatic hydrocarbon degraders within the Gammaproteobacteria.</title>
        <authorList>
            <person name="Singleton D.R."/>
            <person name="Dickey A.N."/>
            <person name="Scholl E.H."/>
            <person name="Wright F.A."/>
            <person name="Aitken M.D."/>
        </authorList>
    </citation>
    <scope>NUCLEOTIDE SEQUENCE [LARGE SCALE GENOMIC DNA]</scope>
    <source>
        <strain evidence="5">TR3.2</strain>
    </source>
</reference>
<dbReference type="OrthoDB" id="9803927at2"/>
<feature type="domain" description="Phytase-like" evidence="2">
    <location>
        <begin position="273"/>
        <end position="632"/>
    </location>
</feature>
<dbReference type="AlphaFoldDB" id="A0A1B1YWE4"/>
<gene>
    <name evidence="4" type="ORF">PG2T_13450</name>
</gene>
<dbReference type="Proteomes" id="UP000092952">
    <property type="component" value="Chromosome"/>
</dbReference>
<evidence type="ECO:0000313" key="4">
    <source>
        <dbReference type="EMBL" id="ANX05082.1"/>
    </source>
</evidence>
<dbReference type="Pfam" id="PF13449">
    <property type="entry name" value="Phytase-like"/>
    <property type="match status" value="1"/>
</dbReference>
<dbReference type="InterPro" id="IPR027372">
    <property type="entry name" value="Phytase-like_dom"/>
</dbReference>
<accession>A0A1B1YWE4</accession>
<dbReference type="Pfam" id="PF22494">
    <property type="entry name" value="choice_anch_I"/>
    <property type="match status" value="2"/>
</dbReference>
<organism evidence="4 5">
    <name type="scientific">Immundisolibacter cernigliae</name>
    <dbReference type="NCBI Taxonomy" id="1810504"/>
    <lineage>
        <taxon>Bacteria</taxon>
        <taxon>Pseudomonadati</taxon>
        <taxon>Pseudomonadota</taxon>
        <taxon>Gammaproteobacteria</taxon>
        <taxon>Immundisolibacterales</taxon>
        <taxon>Immundisolibacteraceae</taxon>
        <taxon>Immundisolibacter</taxon>
    </lineage>
</organism>
<protein>
    <submittedName>
        <fullName evidence="4">Uncharacterized protein</fullName>
    </submittedName>
</protein>
<feature type="domain" description="Choice-of-anchor I" evidence="3">
    <location>
        <begin position="664"/>
        <end position="907"/>
    </location>
</feature>
<dbReference type="InParanoid" id="A0A1B1YWE4"/>
<dbReference type="Gene3D" id="2.130.10.10">
    <property type="entry name" value="YVTN repeat-like/Quinoprotein amine dehydrogenase"/>
    <property type="match status" value="1"/>
</dbReference>
<dbReference type="InterPro" id="IPR052956">
    <property type="entry name" value="Mesenchyme-surface_protein"/>
</dbReference>
<dbReference type="PANTHER" id="PTHR46928:SF1">
    <property type="entry name" value="MESENCHYME-SPECIFIC CELL SURFACE GLYCOPROTEIN"/>
    <property type="match status" value="1"/>
</dbReference>
<dbReference type="InterPro" id="IPR055188">
    <property type="entry name" value="Choice_anch_I"/>
</dbReference>
<dbReference type="PANTHER" id="PTHR46928">
    <property type="entry name" value="MESENCHYME-SPECIFIC CELL SURFACE GLYCOPROTEIN"/>
    <property type="match status" value="1"/>
</dbReference>
<evidence type="ECO:0000259" key="2">
    <source>
        <dbReference type="Pfam" id="PF13449"/>
    </source>
</evidence>
<keyword evidence="5" id="KW-1185">Reference proteome</keyword>
<dbReference type="KEGG" id="gbi:PG2T_13450"/>
<dbReference type="SUPFAM" id="SSF75011">
    <property type="entry name" value="3-carboxy-cis,cis-mucoante lactonizing enzyme"/>
    <property type="match status" value="1"/>
</dbReference>
<dbReference type="InterPro" id="IPR015943">
    <property type="entry name" value="WD40/YVTN_repeat-like_dom_sf"/>
</dbReference>
<feature type="compositionally biased region" description="Basic and acidic residues" evidence="1">
    <location>
        <begin position="808"/>
        <end position="818"/>
    </location>
</feature>